<proteinExistence type="predicted"/>
<evidence type="ECO:0000313" key="2">
    <source>
        <dbReference type="Proteomes" id="UP001321749"/>
    </source>
</evidence>
<dbReference type="PANTHER" id="PTHR42037:SF1">
    <property type="match status" value="1"/>
</dbReference>
<reference evidence="1" key="1">
    <citation type="journal article" date="2023" name="Mol. Phylogenet. Evol.">
        <title>Genome-scale phylogeny and comparative genomics of the fungal order Sordariales.</title>
        <authorList>
            <person name="Hensen N."/>
            <person name="Bonometti L."/>
            <person name="Westerberg I."/>
            <person name="Brannstrom I.O."/>
            <person name="Guillou S."/>
            <person name="Cros-Aarteil S."/>
            <person name="Calhoun S."/>
            <person name="Haridas S."/>
            <person name="Kuo A."/>
            <person name="Mondo S."/>
            <person name="Pangilinan J."/>
            <person name="Riley R."/>
            <person name="LaButti K."/>
            <person name="Andreopoulos B."/>
            <person name="Lipzen A."/>
            <person name="Chen C."/>
            <person name="Yan M."/>
            <person name="Daum C."/>
            <person name="Ng V."/>
            <person name="Clum A."/>
            <person name="Steindorff A."/>
            <person name="Ohm R.A."/>
            <person name="Martin F."/>
            <person name="Silar P."/>
            <person name="Natvig D.O."/>
            <person name="Lalanne C."/>
            <person name="Gautier V."/>
            <person name="Ament-Velasquez S.L."/>
            <person name="Kruys A."/>
            <person name="Hutchinson M.I."/>
            <person name="Powell A.J."/>
            <person name="Barry K."/>
            <person name="Miller A.N."/>
            <person name="Grigoriev I.V."/>
            <person name="Debuchy R."/>
            <person name="Gladieux P."/>
            <person name="Hiltunen Thoren M."/>
            <person name="Johannesson H."/>
        </authorList>
    </citation>
    <scope>NUCLEOTIDE SEQUENCE</scope>
    <source>
        <strain evidence="1">PSN324</strain>
    </source>
</reference>
<dbReference type="AlphaFoldDB" id="A0AAV9HFU7"/>
<gene>
    <name evidence="1" type="ORF">QBC42DRAFT_273848</name>
</gene>
<organism evidence="1 2">
    <name type="scientific">Cladorrhinum samala</name>
    <dbReference type="NCBI Taxonomy" id="585594"/>
    <lineage>
        <taxon>Eukaryota</taxon>
        <taxon>Fungi</taxon>
        <taxon>Dikarya</taxon>
        <taxon>Ascomycota</taxon>
        <taxon>Pezizomycotina</taxon>
        <taxon>Sordariomycetes</taxon>
        <taxon>Sordariomycetidae</taxon>
        <taxon>Sordariales</taxon>
        <taxon>Podosporaceae</taxon>
        <taxon>Cladorrhinum</taxon>
    </lineage>
</organism>
<sequence length="499" mass="56237">MATNAVLDVPSKPILLDKNQRANLRKGFYPALVLLKCLNEVCPQKYSQKSSDSPPGPNQSPEEMFHTLVNKLAQVCDTHPKGDTVTALAVIEHNGRICYIMASNHRGTASMNKARAGLAAVLNILKCNLEGETPVSDKVAGERLMRTILELHTVRVRAYLTSFSKQLQECIKRCDDNKPEGKAAKEALEGLVSTIPDTNKDGQKSDGYISATIRCIKTIQQTRNSSLQRYIEARSVEDNRMAKGGSWSILQHVSGRLLSYQYAVQTLVHAHHIWADTSLFRDFDIASVRSSGPYPAEALKLNPEPAEAIINRAPGYNQTQLEPYRQHASDLERYGINAKLEDMYSQQLDPVVHAEMLLHDWLSRTEHGIQSHRFFLNLQYIGSSKPPCRLCQEYFTTISTPVRFRSGHPNTYLNWRLPDMYVNNLKDEAAIRGEKSRWGQTLGQMRSRVYAAVLRVLEEKVSEKKALDSNTYSERITGIKDADRLANWLEKVEIRGGRS</sequence>
<accession>A0AAV9HFU7</accession>
<dbReference type="InterPro" id="IPR027796">
    <property type="entry name" value="OTT_1508_deam-like"/>
</dbReference>
<dbReference type="Proteomes" id="UP001321749">
    <property type="component" value="Unassembled WGS sequence"/>
</dbReference>
<name>A0AAV9HFU7_9PEZI</name>
<dbReference type="Pfam" id="PF14441">
    <property type="entry name" value="OTT_1508_deam"/>
    <property type="match status" value="1"/>
</dbReference>
<comment type="caution">
    <text evidence="1">The sequence shown here is derived from an EMBL/GenBank/DDBJ whole genome shotgun (WGS) entry which is preliminary data.</text>
</comment>
<evidence type="ECO:0000313" key="1">
    <source>
        <dbReference type="EMBL" id="KAK4459746.1"/>
    </source>
</evidence>
<protein>
    <submittedName>
        <fullName evidence="1">Uncharacterized protein</fullName>
    </submittedName>
</protein>
<keyword evidence="2" id="KW-1185">Reference proteome</keyword>
<reference evidence="1" key="2">
    <citation type="submission" date="2023-06" db="EMBL/GenBank/DDBJ databases">
        <authorList>
            <consortium name="Lawrence Berkeley National Laboratory"/>
            <person name="Mondo S.J."/>
            <person name="Hensen N."/>
            <person name="Bonometti L."/>
            <person name="Westerberg I."/>
            <person name="Brannstrom I.O."/>
            <person name="Guillou S."/>
            <person name="Cros-Aarteil S."/>
            <person name="Calhoun S."/>
            <person name="Haridas S."/>
            <person name="Kuo A."/>
            <person name="Pangilinan J."/>
            <person name="Riley R."/>
            <person name="Labutti K."/>
            <person name="Andreopoulos B."/>
            <person name="Lipzen A."/>
            <person name="Chen C."/>
            <person name="Yanf M."/>
            <person name="Daum C."/>
            <person name="Ng V."/>
            <person name="Clum A."/>
            <person name="Steindorff A."/>
            <person name="Ohm R."/>
            <person name="Martin F."/>
            <person name="Silar P."/>
            <person name="Natvig D."/>
            <person name="Lalanne C."/>
            <person name="Gautier V."/>
            <person name="Ament-Velasquez S.L."/>
            <person name="Kruys A."/>
            <person name="Hutchinson M.I."/>
            <person name="Powell A.J."/>
            <person name="Barry K."/>
            <person name="Miller A.N."/>
            <person name="Grigoriev I.V."/>
            <person name="Debuchy R."/>
            <person name="Gladieux P."/>
            <person name="Thoren M.H."/>
            <person name="Johannesson H."/>
        </authorList>
    </citation>
    <scope>NUCLEOTIDE SEQUENCE</scope>
    <source>
        <strain evidence="1">PSN324</strain>
    </source>
</reference>
<dbReference type="PANTHER" id="PTHR42037">
    <property type="match status" value="1"/>
</dbReference>
<dbReference type="EMBL" id="MU865029">
    <property type="protein sequence ID" value="KAK4459746.1"/>
    <property type="molecule type" value="Genomic_DNA"/>
</dbReference>